<evidence type="ECO:0000313" key="3">
    <source>
        <dbReference type="Proteomes" id="UP001385951"/>
    </source>
</evidence>
<dbReference type="AlphaFoldDB" id="A0AAW0FIV8"/>
<dbReference type="Pfam" id="PF04801">
    <property type="entry name" value="RPC5"/>
    <property type="match status" value="1"/>
</dbReference>
<accession>A0AAW0FIV8</accession>
<feature type="region of interest" description="Disordered" evidence="1">
    <location>
        <begin position="1"/>
        <end position="56"/>
    </location>
</feature>
<dbReference type="InterPro" id="IPR006886">
    <property type="entry name" value="RNA_pol_III_Rpc5"/>
</dbReference>
<name>A0AAW0FIV8_9APHY</name>
<gene>
    <name evidence="2" type="ORF">QCA50_015834</name>
</gene>
<dbReference type="GO" id="GO:0005666">
    <property type="term" value="C:RNA polymerase III complex"/>
    <property type="evidence" value="ECO:0007669"/>
    <property type="project" value="TreeGrafter"/>
</dbReference>
<evidence type="ECO:0000256" key="1">
    <source>
        <dbReference type="SAM" id="MobiDB-lite"/>
    </source>
</evidence>
<evidence type="ECO:0000313" key="2">
    <source>
        <dbReference type="EMBL" id="KAK7680998.1"/>
    </source>
</evidence>
<comment type="caution">
    <text evidence="2">The sequence shown here is derived from an EMBL/GenBank/DDBJ whole genome shotgun (WGS) entry which is preliminary data.</text>
</comment>
<protein>
    <submittedName>
        <fullName evidence="2">Uncharacterized protein</fullName>
    </submittedName>
</protein>
<dbReference type="Proteomes" id="UP001385951">
    <property type="component" value="Unassembled WGS sequence"/>
</dbReference>
<dbReference type="GO" id="GO:0042797">
    <property type="term" value="P:tRNA transcription by RNA polymerase III"/>
    <property type="evidence" value="ECO:0007669"/>
    <property type="project" value="TreeGrafter"/>
</dbReference>
<proteinExistence type="predicted"/>
<feature type="compositionally biased region" description="Acidic residues" evidence="1">
    <location>
        <begin position="31"/>
        <end position="53"/>
    </location>
</feature>
<keyword evidence="3" id="KW-1185">Reference proteome</keyword>
<reference evidence="2 3" key="1">
    <citation type="submission" date="2022-09" db="EMBL/GenBank/DDBJ databases">
        <authorList>
            <person name="Palmer J.M."/>
        </authorList>
    </citation>
    <scope>NUCLEOTIDE SEQUENCE [LARGE SCALE GENOMIC DNA]</scope>
    <source>
        <strain evidence="2 3">DSM 7382</strain>
    </source>
</reference>
<sequence>MTKVKSENDGLFVAEEEEEEEVHSETGSPEVFEDAGDRENQDEEQEEEQEEDPVVSSIPLVLNGLSSRNRQSLHILQYLGRPKSRPFGNESLTASVKKESNCIEVKVPLDTLKFYDRARSEEWGGDVEEHGLQGVLNKTDGGLYAAKIIKEGDQRKIILIPVDSTAQLRPSFKYMDEVDAASLVQRKAEAASDTKPTGVQVLQTSAKANANVNADGVAHNALGEALKHIKKFDEEEWSPLNWRLTDDSATENLHKELIEQAEAKELTTKTTMFEYIDKLTAD</sequence>
<organism evidence="2 3">
    <name type="scientific">Cerrena zonata</name>
    <dbReference type="NCBI Taxonomy" id="2478898"/>
    <lineage>
        <taxon>Eukaryota</taxon>
        <taxon>Fungi</taxon>
        <taxon>Dikarya</taxon>
        <taxon>Basidiomycota</taxon>
        <taxon>Agaricomycotina</taxon>
        <taxon>Agaricomycetes</taxon>
        <taxon>Polyporales</taxon>
        <taxon>Cerrenaceae</taxon>
        <taxon>Cerrena</taxon>
    </lineage>
</organism>
<dbReference type="PANTHER" id="PTHR12069:SF0">
    <property type="entry name" value="DNA-DIRECTED RNA POLYMERASE III SUBUNIT RPC5"/>
    <property type="match status" value="1"/>
</dbReference>
<dbReference type="PANTHER" id="PTHR12069">
    <property type="entry name" value="DNA-DIRECTED RNA POLYMERASES III 80 KDA POLYPEPTIDE RNA POLYMERASE III SUBUNIT 5"/>
    <property type="match status" value="1"/>
</dbReference>
<dbReference type="EMBL" id="JASBNA010000044">
    <property type="protein sequence ID" value="KAK7680998.1"/>
    <property type="molecule type" value="Genomic_DNA"/>
</dbReference>